<evidence type="ECO:0000256" key="1">
    <source>
        <dbReference type="SAM" id="SignalP"/>
    </source>
</evidence>
<dbReference type="InterPro" id="IPR046459">
    <property type="entry name" value="Caps_syn_GfcC_N"/>
</dbReference>
<dbReference type="Proteomes" id="UP000092528">
    <property type="component" value="Chromosome 1"/>
</dbReference>
<proteinExistence type="predicted"/>
<dbReference type="PATRIC" id="fig|45658.7.peg.2539"/>
<reference evidence="4 5" key="1">
    <citation type="submission" date="2016-07" db="EMBL/GenBank/DDBJ databases">
        <title>Genome sequencing of Vibrio scophthalmi strain VS-05, an isolated from Paralichthys olivaceus.</title>
        <authorList>
            <person name="Han H.-J."/>
        </authorList>
    </citation>
    <scope>NUCLEOTIDE SEQUENCE [LARGE SCALE GENOMIC DNA]</scope>
    <source>
        <strain evidence="4 5">VS-05</strain>
    </source>
</reference>
<dbReference type="STRING" id="45658.VSVS12_00407"/>
<dbReference type="Gene3D" id="3.10.20.700">
    <property type="match status" value="1"/>
</dbReference>
<evidence type="ECO:0000259" key="3">
    <source>
        <dbReference type="Pfam" id="PF20616"/>
    </source>
</evidence>
<feature type="chain" id="PRO_5008885630" evidence="1">
    <location>
        <begin position="32"/>
        <end position="259"/>
    </location>
</feature>
<dbReference type="EMBL" id="CP016414">
    <property type="protein sequence ID" value="ANU37659.1"/>
    <property type="molecule type" value="Genomic_DNA"/>
</dbReference>
<gene>
    <name evidence="4" type="ORF">VSVS05_02581</name>
</gene>
<keyword evidence="1" id="KW-0732">Signal</keyword>
<sequence>MTFNSISKTKVIPIALWLTGIASISPSFANALTVNIPQAEIKLEYSQPVRLEQVFTDVISQSNRNTTDLTQYAVGNKLFNIDKQPQSQQLKQQVINELKALAAENSVNQASVDILVEQIQSWDVGYREELTLDFDHIRIQPQANPMLNGHFELVTTTRSPQISIEGLLTVPQSIKLGPDKTLSHYLEPLAQLSSAHPSYAWVIYPDGHYKRVGYAYWNNENTALIPGTVVFLGYNSDSASTLELEERIVKLISMRTSTK</sequence>
<feature type="domain" description="Capsule biosynthesis GfcC-like N-terminal" evidence="3">
    <location>
        <begin position="32"/>
        <end position="155"/>
    </location>
</feature>
<dbReference type="Pfam" id="PF06251">
    <property type="entry name" value="Caps_syn_GfcC_C"/>
    <property type="match status" value="1"/>
</dbReference>
<protein>
    <submittedName>
        <fullName evidence="4">Uncharacterized protein</fullName>
    </submittedName>
</protein>
<evidence type="ECO:0000259" key="2">
    <source>
        <dbReference type="Pfam" id="PF06251"/>
    </source>
</evidence>
<evidence type="ECO:0000313" key="4">
    <source>
        <dbReference type="EMBL" id="ANU37659.1"/>
    </source>
</evidence>
<dbReference type="Pfam" id="PF20616">
    <property type="entry name" value="Caps_syn_GfcC_N"/>
    <property type="match status" value="1"/>
</dbReference>
<dbReference type="InterPro" id="IPR010425">
    <property type="entry name" value="Caps_synth_GfcC-like_C"/>
</dbReference>
<keyword evidence="5" id="KW-1185">Reference proteome</keyword>
<evidence type="ECO:0000313" key="5">
    <source>
        <dbReference type="Proteomes" id="UP000092528"/>
    </source>
</evidence>
<feature type="domain" description="Capsule biosynthesis GfcC-like C-terminal" evidence="2">
    <location>
        <begin position="175"/>
        <end position="255"/>
    </location>
</feature>
<accession>A0A1C7FF75</accession>
<feature type="signal peptide" evidence="1">
    <location>
        <begin position="1"/>
        <end position="31"/>
    </location>
</feature>
<dbReference type="Gene3D" id="3.10.560.10">
    <property type="entry name" value="Outer membrane lipoprotein wza domain like"/>
    <property type="match status" value="1"/>
</dbReference>
<organism evidence="4 5">
    <name type="scientific">Vibrio scophthalmi</name>
    <dbReference type="NCBI Taxonomy" id="45658"/>
    <lineage>
        <taxon>Bacteria</taxon>
        <taxon>Pseudomonadati</taxon>
        <taxon>Pseudomonadota</taxon>
        <taxon>Gammaproteobacteria</taxon>
        <taxon>Vibrionales</taxon>
        <taxon>Vibrionaceae</taxon>
        <taxon>Vibrio</taxon>
    </lineage>
</organism>
<dbReference type="AlphaFoldDB" id="A0A1C7FF75"/>
<name>A0A1C7FF75_9VIBR</name>